<dbReference type="OrthoDB" id="34584at2"/>
<keyword evidence="4" id="KW-0456">Lyase</keyword>
<dbReference type="AlphaFoldDB" id="A0A1G6KBG2"/>
<dbReference type="GO" id="GO:0008838">
    <property type="term" value="F:diaminopropionate ammonia-lyase activity"/>
    <property type="evidence" value="ECO:0007669"/>
    <property type="project" value="InterPro"/>
</dbReference>
<protein>
    <submittedName>
        <fullName evidence="4">L-threonine ammonia-lyase</fullName>
    </submittedName>
</protein>
<gene>
    <name evidence="4" type="ORF">SAMN04487864_104166</name>
</gene>
<name>A0A1G6KBG2_9FIRM</name>
<dbReference type="NCBIfam" id="TIGR01747">
    <property type="entry name" value="diampropi_NH3ly"/>
    <property type="match status" value="1"/>
</dbReference>
<evidence type="ECO:0000313" key="4">
    <source>
        <dbReference type="EMBL" id="SDC28304.1"/>
    </source>
</evidence>
<reference evidence="5" key="1">
    <citation type="submission" date="2016-10" db="EMBL/GenBank/DDBJ databases">
        <authorList>
            <person name="Varghese N."/>
            <person name="Submissions S."/>
        </authorList>
    </citation>
    <scope>NUCLEOTIDE SEQUENCE [LARGE SCALE GENOMIC DNA]</scope>
    <source>
        <strain evidence="5">DSM 11005</strain>
    </source>
</reference>
<dbReference type="PANTHER" id="PTHR42937">
    <property type="match status" value="1"/>
</dbReference>
<dbReference type="InterPro" id="IPR001926">
    <property type="entry name" value="TrpB-like_PALP"/>
</dbReference>
<keyword evidence="5" id="KW-1185">Reference proteome</keyword>
<dbReference type="Pfam" id="PF00291">
    <property type="entry name" value="PALP"/>
    <property type="match status" value="1"/>
</dbReference>
<evidence type="ECO:0000256" key="2">
    <source>
        <dbReference type="ARBA" id="ARBA00022898"/>
    </source>
</evidence>
<dbReference type="InterPro" id="IPR036052">
    <property type="entry name" value="TrpB-like_PALP_sf"/>
</dbReference>
<proteinExistence type="predicted"/>
<dbReference type="NCBIfam" id="NF006058">
    <property type="entry name" value="PRK08206.1"/>
    <property type="match status" value="1"/>
</dbReference>
<evidence type="ECO:0000259" key="3">
    <source>
        <dbReference type="Pfam" id="PF00291"/>
    </source>
</evidence>
<evidence type="ECO:0000256" key="1">
    <source>
        <dbReference type="ARBA" id="ARBA00001933"/>
    </source>
</evidence>
<dbReference type="EMBL" id="FMYW01000004">
    <property type="protein sequence ID" value="SDC28304.1"/>
    <property type="molecule type" value="Genomic_DNA"/>
</dbReference>
<dbReference type="RefSeq" id="WP_093729852.1">
    <property type="nucleotide sequence ID" value="NZ_FMYW01000004.1"/>
</dbReference>
<feature type="domain" description="Tryptophan synthase beta chain-like PALP" evidence="3">
    <location>
        <begin position="44"/>
        <end position="366"/>
    </location>
</feature>
<evidence type="ECO:0000313" key="5">
    <source>
        <dbReference type="Proteomes" id="UP000198943"/>
    </source>
</evidence>
<organism evidence="4 5">
    <name type="scientific">Succiniclasticum ruminis</name>
    <dbReference type="NCBI Taxonomy" id="40841"/>
    <lineage>
        <taxon>Bacteria</taxon>
        <taxon>Bacillati</taxon>
        <taxon>Bacillota</taxon>
        <taxon>Negativicutes</taxon>
        <taxon>Acidaminococcales</taxon>
        <taxon>Acidaminococcaceae</taxon>
        <taxon>Succiniclasticum</taxon>
    </lineage>
</organism>
<accession>A0A1G6KBG2</accession>
<dbReference type="GO" id="GO:1901605">
    <property type="term" value="P:alpha-amino acid metabolic process"/>
    <property type="evidence" value="ECO:0007669"/>
    <property type="project" value="UniProtKB-ARBA"/>
</dbReference>
<dbReference type="GO" id="GO:0030170">
    <property type="term" value="F:pyridoxal phosphate binding"/>
    <property type="evidence" value="ECO:0007669"/>
    <property type="project" value="InterPro"/>
</dbReference>
<dbReference type="PANTHER" id="PTHR42937:SF1">
    <property type="entry name" value="DIAMINOPROPIONATE AMMONIA-LYASE"/>
    <property type="match status" value="1"/>
</dbReference>
<dbReference type="SUPFAM" id="SSF53686">
    <property type="entry name" value="Tryptophan synthase beta subunit-like PLP-dependent enzymes"/>
    <property type="match status" value="1"/>
</dbReference>
<dbReference type="Gene3D" id="3.40.50.1100">
    <property type="match status" value="2"/>
</dbReference>
<dbReference type="CDD" id="cd00640">
    <property type="entry name" value="Trp-synth-beta_II"/>
    <property type="match status" value="1"/>
</dbReference>
<comment type="cofactor">
    <cofactor evidence="1">
        <name>pyridoxal 5'-phosphate</name>
        <dbReference type="ChEBI" id="CHEBI:597326"/>
    </cofactor>
</comment>
<keyword evidence="2" id="KW-0663">Pyridoxal phosphate</keyword>
<sequence length="404" mass="44824">MEYRFKDFRILQNEKSFPANSARQYLPFDKTVAADVIRFHKSLPGYAPAPLAALQEQSAAFGIKGIYCKDESHRFGLNAFKGLGGSYAMFRILCEKLGLDYKTVDYRYFQKDEVRKQCAKIHFVTATDGNHGKGVSWAAKLFGCSATVFMPKGSVEARRVAIEEAGNATAEITEYNYDQAVEHSWNLARKNDWILIQDTAWDGYEQYPEWIIDGYLTLAAEAEEQLGNIIPTHVFLQAGVGAMAGGVLEFLLSCYRDKPPVMTIVEPTEAACIYHSAKSRDGRCHSIDGNPVTIMAGLNCGTPCRLTWPAIRDKATFFCACDDIITEEGMRAYANPIGSDKAIIAGESGAVTYGLLNRILQDNTLRNLFRINADSVVLLINTEGDTDPEGYQRIVYGNPHVKSS</sequence>
<dbReference type="InterPro" id="IPR010081">
    <property type="entry name" value="DiNH2opropionate_NH3_lyase"/>
</dbReference>
<dbReference type="Proteomes" id="UP000198943">
    <property type="component" value="Unassembled WGS sequence"/>
</dbReference>